<sequence length="152" mass="15271">MAPIVRIALTGCGVAAGAAGNLLAIGALPWANYGALEQPLDRFPGWFWHVAAVAVLYTVAGWTLLSPPARRRAPIVISGLAGLAAAGSAVALAVRYDDASLFFDTFVPAVNPVLGTGAVLAVLSVLVCLAAVGSCWPRSSGAPAPARPGAPT</sequence>
<evidence type="ECO:0000313" key="2">
    <source>
        <dbReference type="EMBL" id="SEJ12620.1"/>
    </source>
</evidence>
<dbReference type="AlphaFoldDB" id="A0A1H6WII2"/>
<feature type="transmembrane region" description="Helical" evidence="1">
    <location>
        <begin position="7"/>
        <end position="31"/>
    </location>
</feature>
<keyword evidence="1" id="KW-1133">Transmembrane helix</keyword>
<keyword evidence="1" id="KW-0812">Transmembrane</keyword>
<keyword evidence="3" id="KW-1185">Reference proteome</keyword>
<feature type="transmembrane region" description="Helical" evidence="1">
    <location>
        <begin position="46"/>
        <end position="66"/>
    </location>
</feature>
<dbReference type="EMBL" id="FNYV01000003">
    <property type="protein sequence ID" value="SEJ12620.1"/>
    <property type="molecule type" value="Genomic_DNA"/>
</dbReference>
<gene>
    <name evidence="2" type="ORF">SAMN05443287_10342</name>
</gene>
<evidence type="ECO:0000256" key="1">
    <source>
        <dbReference type="SAM" id="Phobius"/>
    </source>
</evidence>
<accession>A0A1H6WII2</accession>
<proteinExistence type="predicted"/>
<feature type="transmembrane region" description="Helical" evidence="1">
    <location>
        <begin position="114"/>
        <end position="136"/>
    </location>
</feature>
<organism evidence="2 3">
    <name type="scientific">Micromonospora phaseoli</name>
    <dbReference type="NCBI Taxonomy" id="1144548"/>
    <lineage>
        <taxon>Bacteria</taxon>
        <taxon>Bacillati</taxon>
        <taxon>Actinomycetota</taxon>
        <taxon>Actinomycetes</taxon>
        <taxon>Micromonosporales</taxon>
        <taxon>Micromonosporaceae</taxon>
        <taxon>Micromonospora</taxon>
    </lineage>
</organism>
<reference evidence="3" key="1">
    <citation type="submission" date="2016-10" db="EMBL/GenBank/DDBJ databases">
        <authorList>
            <person name="Varghese N."/>
            <person name="Submissions S."/>
        </authorList>
    </citation>
    <scope>NUCLEOTIDE SEQUENCE [LARGE SCALE GENOMIC DNA]</scope>
    <source>
        <strain evidence="3">CGMCC 4.7038</strain>
    </source>
</reference>
<evidence type="ECO:0000313" key="3">
    <source>
        <dbReference type="Proteomes" id="UP000198707"/>
    </source>
</evidence>
<protein>
    <submittedName>
        <fullName evidence="2">Uncharacterized protein</fullName>
    </submittedName>
</protein>
<dbReference type="OrthoDB" id="5198795at2"/>
<dbReference type="RefSeq" id="WP_092377682.1">
    <property type="nucleotide sequence ID" value="NZ_BOPI01000045.1"/>
</dbReference>
<name>A0A1H6WII2_9ACTN</name>
<keyword evidence="1" id="KW-0472">Membrane</keyword>
<dbReference type="Proteomes" id="UP000198707">
    <property type="component" value="Unassembled WGS sequence"/>
</dbReference>
<feature type="transmembrane region" description="Helical" evidence="1">
    <location>
        <begin position="73"/>
        <end position="94"/>
    </location>
</feature>